<name>A0A8I0H107_XANCI</name>
<comment type="caution">
    <text evidence="1">The sequence shown here is derived from an EMBL/GenBank/DDBJ whole genome shotgun (WGS) entry which is preliminary data.</text>
</comment>
<protein>
    <submittedName>
        <fullName evidence="1">FMN-binding protein</fullName>
    </submittedName>
</protein>
<dbReference type="Proteomes" id="UP000653002">
    <property type="component" value="Unassembled WGS sequence"/>
</dbReference>
<proteinExistence type="predicted"/>
<dbReference type="AlphaFoldDB" id="A0A8I0H107"/>
<gene>
    <name evidence="1" type="ORF">GUH15_00200</name>
</gene>
<evidence type="ECO:0000313" key="2">
    <source>
        <dbReference type="Proteomes" id="UP000653002"/>
    </source>
</evidence>
<sequence length="91" mass="9694">IGMAATGRVGPGKDDEDGQVYSFNVVFAHGTFDEDGRIVSMAVDQLEVATPNYSGASMPQFSGFPGQGGYSLWDDNTGKVVGYTEDSEDNY</sequence>
<feature type="non-terminal residue" evidence="1">
    <location>
        <position position="91"/>
    </location>
</feature>
<feature type="non-terminal residue" evidence="1">
    <location>
        <position position="1"/>
    </location>
</feature>
<organism evidence="1 2">
    <name type="scientific">Xanthomonas citri pv. citri</name>
    <dbReference type="NCBI Taxonomy" id="611301"/>
    <lineage>
        <taxon>Bacteria</taxon>
        <taxon>Pseudomonadati</taxon>
        <taxon>Pseudomonadota</taxon>
        <taxon>Gammaproteobacteria</taxon>
        <taxon>Lysobacterales</taxon>
        <taxon>Lysobacteraceae</taxon>
        <taxon>Xanthomonas</taxon>
    </lineage>
</organism>
<accession>A0A8I0H107</accession>
<evidence type="ECO:0000313" key="1">
    <source>
        <dbReference type="EMBL" id="MBD4334520.1"/>
    </source>
</evidence>
<dbReference type="EMBL" id="JAABFR010000057">
    <property type="protein sequence ID" value="MBD4334520.1"/>
    <property type="molecule type" value="Genomic_DNA"/>
</dbReference>
<reference evidence="1" key="1">
    <citation type="submission" date="2020-01" db="EMBL/GenBank/DDBJ databases">
        <authorList>
            <person name="Richard D."/>
        </authorList>
    </citation>
    <scope>NUCLEOTIDE SEQUENCE</scope>
    <source>
        <strain evidence="1">JP541</strain>
    </source>
</reference>